<reference evidence="2 3" key="1">
    <citation type="submission" date="2018-08" db="EMBL/GenBank/DDBJ databases">
        <title>Aphanomyces genome sequencing and annotation.</title>
        <authorList>
            <person name="Minardi D."/>
            <person name="Oidtmann B."/>
            <person name="Van Der Giezen M."/>
            <person name="Studholme D.J."/>
        </authorList>
    </citation>
    <scope>NUCLEOTIDE SEQUENCE [LARGE SCALE GENOMIC DNA]</scope>
    <source>
        <strain evidence="2 3">NJM0002</strain>
    </source>
</reference>
<dbReference type="VEuPathDB" id="FungiDB:H310_06235"/>
<protein>
    <recommendedName>
        <fullName evidence="1">TIR domain-containing protein</fullName>
    </recommendedName>
</protein>
<evidence type="ECO:0000313" key="2">
    <source>
        <dbReference type="EMBL" id="RHY23749.1"/>
    </source>
</evidence>
<name>A0A3R7CUJ3_9STRA</name>
<dbReference type="SUPFAM" id="SSF52200">
    <property type="entry name" value="Toll/Interleukin receptor TIR domain"/>
    <property type="match status" value="1"/>
</dbReference>
<dbReference type="GO" id="GO:0007165">
    <property type="term" value="P:signal transduction"/>
    <property type="evidence" value="ECO:0007669"/>
    <property type="project" value="InterPro"/>
</dbReference>
<gene>
    <name evidence="2" type="ORF">DYB32_009072</name>
</gene>
<dbReference type="PANTHER" id="PTHR46270">
    <property type="entry name" value="ARMADILLO-TYPE FOLD-RELATED"/>
    <property type="match status" value="1"/>
</dbReference>
<dbReference type="SUPFAM" id="SSF49899">
    <property type="entry name" value="Concanavalin A-like lectins/glucanases"/>
    <property type="match status" value="1"/>
</dbReference>
<dbReference type="InterPro" id="IPR035897">
    <property type="entry name" value="Toll_tir_struct_dom_sf"/>
</dbReference>
<comment type="caution">
    <text evidence="2">The sequence shown here is derived from an EMBL/GenBank/DDBJ whole genome shotgun (WGS) entry which is preliminary data.</text>
</comment>
<keyword evidence="3" id="KW-1185">Reference proteome</keyword>
<accession>A0A3R7CUJ3</accession>
<evidence type="ECO:0000313" key="3">
    <source>
        <dbReference type="Proteomes" id="UP000285060"/>
    </source>
</evidence>
<dbReference type="Proteomes" id="UP000285060">
    <property type="component" value="Unassembled WGS sequence"/>
</dbReference>
<dbReference type="PANTHER" id="PTHR46270:SF2">
    <property type="entry name" value="TIR DOMAIN-CONTAINING PROTEIN"/>
    <property type="match status" value="1"/>
</dbReference>
<evidence type="ECO:0000259" key="1">
    <source>
        <dbReference type="Pfam" id="PF13676"/>
    </source>
</evidence>
<feature type="domain" description="TIR" evidence="1">
    <location>
        <begin position="53"/>
        <end position="178"/>
    </location>
</feature>
<dbReference type="InterPro" id="IPR013320">
    <property type="entry name" value="ConA-like_dom_sf"/>
</dbReference>
<dbReference type="Gene3D" id="3.40.50.10140">
    <property type="entry name" value="Toll/interleukin-1 receptor homology (TIR) domain"/>
    <property type="match status" value="1"/>
</dbReference>
<dbReference type="InterPro" id="IPR000157">
    <property type="entry name" value="TIR_dom"/>
</dbReference>
<dbReference type="AlphaFoldDB" id="A0A3R7CUJ3"/>
<sequence>MGAGASVDVVTKEQCQSLYGDLFDEGEWNKAAVDGVVTRDKLHAVFLELTDVFLTHDWGMDGTTHKNVSAVNTLLKARGITTWFDEEKMEGNVKKQMIHGIDHARAIVVFVTQRYIDKVGGNNAEDNCQLEFNYAARRKTASKMIPVLIDPSPALKNTGNWTGEVGFVLGGHLYLDLSSAFGNDQLLASKVDELVAKIVSVAGAPLAERIQSNEITGEVLCGVASADEVKEMGVALAPKARMLFDKITEFKASGVPSQLLQAKDATPTTAVSPRTLTTTQETFEEIKAALLPPTWAQLYKYQLETSGANQLSNHKLTWPTPACSMSVLGGLFSNGDYADLMKNNWEVHRLEPLASRLDKREFLLSFKMKVVRGDATPICAGYNPWFAIDISSDMCLIIQCNREVDSFVVQLHGASRQVVACVKTVVVNTERMDPISLPPQFEFTADSPTHGNEFSLTRLDTMTNLFHGNLRKIELYSTVPCMRPQPVVGHPDGFPDCRATHLGMVHGCVVEWKMNALCDYRDMKTSVVDSVEGTVHSLMLLRAIVFEGHPLIDYVGKEMAVPKGSFIHPELGTYFDGDYYSEAFHQANLTRAGNCFNRRLNNYAFLVTMRFASMGPCYLMTLGISHRYFVVKITEDGSLVVLLNCHSEMHTIQDGGGDVKLPHKTWHDLAVGVYDNAIVVVADGRAMDPIVLSGDFKFSPLPGEDTELLLVNYGCGGCFHGFLESLALWSTGCPEEG</sequence>
<organism evidence="2 3">
    <name type="scientific">Aphanomyces invadans</name>
    <dbReference type="NCBI Taxonomy" id="157072"/>
    <lineage>
        <taxon>Eukaryota</taxon>
        <taxon>Sar</taxon>
        <taxon>Stramenopiles</taxon>
        <taxon>Oomycota</taxon>
        <taxon>Saprolegniomycetes</taxon>
        <taxon>Saprolegniales</taxon>
        <taxon>Verrucalvaceae</taxon>
        <taxon>Aphanomyces</taxon>
    </lineage>
</organism>
<proteinExistence type="predicted"/>
<dbReference type="EMBL" id="QUSY01001751">
    <property type="protein sequence ID" value="RHY23749.1"/>
    <property type="molecule type" value="Genomic_DNA"/>
</dbReference>
<dbReference type="Pfam" id="PF13676">
    <property type="entry name" value="TIR_2"/>
    <property type="match status" value="1"/>
</dbReference>